<evidence type="ECO:0000313" key="8">
    <source>
        <dbReference type="Proteomes" id="UP000198615"/>
    </source>
</evidence>
<dbReference type="RefSeq" id="WP_093148904.1">
    <property type="nucleotide sequence ID" value="NZ_FNBW01000003.1"/>
</dbReference>
<comment type="similarity">
    <text evidence="1">Belongs to the TfdA dioxygenase family.</text>
</comment>
<evidence type="ECO:0000256" key="1">
    <source>
        <dbReference type="ARBA" id="ARBA00005896"/>
    </source>
</evidence>
<dbReference type="GO" id="GO:0046872">
    <property type="term" value="F:metal ion binding"/>
    <property type="evidence" value="ECO:0007669"/>
    <property type="project" value="UniProtKB-KW"/>
</dbReference>
<dbReference type="GO" id="GO:0016706">
    <property type="term" value="F:2-oxoglutarate-dependent dioxygenase activity"/>
    <property type="evidence" value="ECO:0007669"/>
    <property type="project" value="UniProtKB-ARBA"/>
</dbReference>
<dbReference type="InterPro" id="IPR003819">
    <property type="entry name" value="TauD/TfdA-like"/>
</dbReference>
<feature type="domain" description="TauD/TfdA-like" evidence="6">
    <location>
        <begin position="5"/>
        <end position="277"/>
    </location>
</feature>
<evidence type="ECO:0000256" key="3">
    <source>
        <dbReference type="ARBA" id="ARBA00022964"/>
    </source>
</evidence>
<dbReference type="Proteomes" id="UP000198615">
    <property type="component" value="Unassembled WGS sequence"/>
</dbReference>
<reference evidence="7 8" key="1">
    <citation type="submission" date="2016-10" db="EMBL/GenBank/DDBJ databases">
        <authorList>
            <person name="Varghese N."/>
            <person name="Submissions S."/>
        </authorList>
    </citation>
    <scope>NUCLEOTIDE SEQUENCE [LARGE SCALE GENOMIC DNA]</scope>
    <source>
        <strain evidence="7 8">DSM 18839</strain>
    </source>
</reference>
<accession>A0A8G2EVQ0</accession>
<dbReference type="EMBL" id="FNBW01000003">
    <property type="protein sequence ID" value="SDF40598.1"/>
    <property type="molecule type" value="Genomic_DNA"/>
</dbReference>
<evidence type="ECO:0000256" key="2">
    <source>
        <dbReference type="ARBA" id="ARBA00022723"/>
    </source>
</evidence>
<dbReference type="Gene3D" id="3.60.130.10">
    <property type="entry name" value="Clavaminate synthase-like"/>
    <property type="match status" value="1"/>
</dbReference>
<proteinExistence type="inferred from homology"/>
<keyword evidence="3 7" id="KW-0223">Dioxygenase</keyword>
<organism evidence="7 8">
    <name type="scientific">Thalassobaculum litoreum DSM 18839</name>
    <dbReference type="NCBI Taxonomy" id="1123362"/>
    <lineage>
        <taxon>Bacteria</taxon>
        <taxon>Pseudomonadati</taxon>
        <taxon>Pseudomonadota</taxon>
        <taxon>Alphaproteobacteria</taxon>
        <taxon>Rhodospirillales</taxon>
        <taxon>Thalassobaculaceae</taxon>
        <taxon>Thalassobaculum</taxon>
    </lineage>
</organism>
<dbReference type="OrthoDB" id="7346227at2"/>
<dbReference type="InterPro" id="IPR042098">
    <property type="entry name" value="TauD-like_sf"/>
</dbReference>
<gene>
    <name evidence="7" type="ORF">SAMN05660686_01198</name>
</gene>
<keyword evidence="4" id="KW-0560">Oxidoreductase</keyword>
<evidence type="ECO:0000259" key="6">
    <source>
        <dbReference type="Pfam" id="PF02668"/>
    </source>
</evidence>
<evidence type="ECO:0000256" key="4">
    <source>
        <dbReference type="ARBA" id="ARBA00023002"/>
    </source>
</evidence>
<keyword evidence="2" id="KW-0479">Metal-binding</keyword>
<name>A0A8G2EVQ0_9PROT</name>
<keyword evidence="8" id="KW-1185">Reference proteome</keyword>
<dbReference type="SUPFAM" id="SSF51197">
    <property type="entry name" value="Clavaminate synthase-like"/>
    <property type="match status" value="1"/>
</dbReference>
<dbReference type="Pfam" id="PF02668">
    <property type="entry name" value="TauD"/>
    <property type="match status" value="1"/>
</dbReference>
<comment type="caution">
    <text evidence="7">The sequence shown here is derived from an EMBL/GenBank/DDBJ whole genome shotgun (WGS) entry which is preliminary data.</text>
</comment>
<keyword evidence="5" id="KW-0408">Iron</keyword>
<dbReference type="InterPro" id="IPR051178">
    <property type="entry name" value="TfdA_dioxygenase"/>
</dbReference>
<protein>
    <submittedName>
        <fullName evidence="7">Alpha-ketoglutarate-dependent 2,4-dichlorophenoxyacetate dioxygenase</fullName>
    </submittedName>
</protein>
<dbReference type="PANTHER" id="PTHR43779">
    <property type="entry name" value="DIOXYGENASE RV0097-RELATED"/>
    <property type="match status" value="1"/>
</dbReference>
<dbReference type="AlphaFoldDB" id="A0A8G2EVQ0"/>
<evidence type="ECO:0000313" key="7">
    <source>
        <dbReference type="EMBL" id="SDF40598.1"/>
    </source>
</evidence>
<evidence type="ECO:0000256" key="5">
    <source>
        <dbReference type="ARBA" id="ARBA00023004"/>
    </source>
</evidence>
<sequence length="293" mass="32089">MALSITPLTPVLGAEVTGIDIGTLSDADFVAIETAFEDNSVLVIRGQHGIDDAKQAAFSRRFGDLEATISSNPGGEGTAIAIFSNLDADGNLIPPKDKRMIFNSGNQMWHTDSSYKPVPAKASMLSGRVVPPEGGETEFASGRAAWDALTAAEQNEYEPLIAVHDFLYSRGLIDKSLLTDKDRKELPAVRQKLVRTNPVNGRKAVYAGAHASHIEGWPEDKGRALLRRLTEIVTRPEHCYTHRWQDGDLVMWDNRAVLHRGRPWDESKYPRVMHRTTVAGLGPSVEDGKPLAA</sequence>
<dbReference type="PANTHER" id="PTHR43779:SF3">
    <property type="entry name" value="(3R)-3-[(CARBOXYMETHYL)AMINO]FATTY ACID OXYGENASE_DECARBOXYLASE"/>
    <property type="match status" value="1"/>
</dbReference>